<evidence type="ECO:0000313" key="2">
    <source>
        <dbReference type="EMBL" id="SUZ94964.1"/>
    </source>
</evidence>
<dbReference type="AlphaFoldDB" id="A0A381RUR7"/>
<name>A0A381RUR7_9ZZZZ</name>
<proteinExistence type="predicted"/>
<feature type="region of interest" description="Disordered" evidence="1">
    <location>
        <begin position="80"/>
        <end position="103"/>
    </location>
</feature>
<gene>
    <name evidence="2" type="ORF">METZ01_LOCUS47818</name>
</gene>
<evidence type="ECO:0000256" key="1">
    <source>
        <dbReference type="SAM" id="MobiDB-lite"/>
    </source>
</evidence>
<protein>
    <submittedName>
        <fullName evidence="2">Uncharacterized protein</fullName>
    </submittedName>
</protein>
<accession>A0A381RUR7</accession>
<reference evidence="2" key="1">
    <citation type="submission" date="2018-05" db="EMBL/GenBank/DDBJ databases">
        <authorList>
            <person name="Lanie J.A."/>
            <person name="Ng W.-L."/>
            <person name="Kazmierczak K.M."/>
            <person name="Andrzejewski T.M."/>
            <person name="Davidsen T.M."/>
            <person name="Wayne K.J."/>
            <person name="Tettelin H."/>
            <person name="Glass J.I."/>
            <person name="Rusch D."/>
            <person name="Podicherti R."/>
            <person name="Tsui H.-C.T."/>
            <person name="Winkler M.E."/>
        </authorList>
    </citation>
    <scope>NUCLEOTIDE SEQUENCE</scope>
</reference>
<sequence>MDCLSKAELRVKLLNLQDRVVDSLEKEPDVDTFLDQTNLFDEWEKVLPEAEYPIFVITVLNNIRRETVIASIIDSIGKHDLQSEPEKEGSSVTDKDGIDHPFC</sequence>
<dbReference type="EMBL" id="UINC01002282">
    <property type="protein sequence ID" value="SUZ94964.1"/>
    <property type="molecule type" value="Genomic_DNA"/>
</dbReference>
<organism evidence="2">
    <name type="scientific">marine metagenome</name>
    <dbReference type="NCBI Taxonomy" id="408172"/>
    <lineage>
        <taxon>unclassified sequences</taxon>
        <taxon>metagenomes</taxon>
        <taxon>ecological metagenomes</taxon>
    </lineage>
</organism>